<evidence type="ECO:0000256" key="1">
    <source>
        <dbReference type="SAM" id="SignalP"/>
    </source>
</evidence>
<name>A0A077FAH1_9PSED</name>
<dbReference type="AlphaFoldDB" id="A0A077FAH1"/>
<dbReference type="HOGENOM" id="CLU_163360_1_0_6"/>
<dbReference type="InterPro" id="IPR021245">
    <property type="entry name" value="DUF2790"/>
</dbReference>
<accession>A0A077FAH1</accession>
<evidence type="ECO:0008006" key="4">
    <source>
        <dbReference type="Google" id="ProtNLM"/>
    </source>
</evidence>
<dbReference type="RefSeq" id="WP_038612470.1">
    <property type="nucleotide sequence ID" value="NZ_CP009048.1"/>
</dbReference>
<protein>
    <recommendedName>
        <fullName evidence="4">DUF2790 domain-containing protein</fullName>
    </recommendedName>
</protein>
<evidence type="ECO:0000313" key="2">
    <source>
        <dbReference type="EMBL" id="AIL62422.1"/>
    </source>
</evidence>
<dbReference type="KEGG" id="palk:PSAKL28_32560"/>
<dbReference type="OrthoDB" id="7017737at2"/>
<keyword evidence="1" id="KW-0732">Signal</keyword>
<dbReference type="Pfam" id="PF10976">
    <property type="entry name" value="DUF2790"/>
    <property type="match status" value="1"/>
</dbReference>
<organism evidence="2 3">
    <name type="scientific">Pseudomonas alkylphenolica</name>
    <dbReference type="NCBI Taxonomy" id="237609"/>
    <lineage>
        <taxon>Bacteria</taxon>
        <taxon>Pseudomonadati</taxon>
        <taxon>Pseudomonadota</taxon>
        <taxon>Gammaproteobacteria</taxon>
        <taxon>Pseudomonadales</taxon>
        <taxon>Pseudomonadaceae</taxon>
        <taxon>Pseudomonas</taxon>
    </lineage>
</organism>
<dbReference type="Proteomes" id="UP000028931">
    <property type="component" value="Chromosome"/>
</dbReference>
<dbReference type="EMBL" id="CP009048">
    <property type="protein sequence ID" value="AIL62422.1"/>
    <property type="molecule type" value="Genomic_DNA"/>
</dbReference>
<proteinExistence type="predicted"/>
<dbReference type="Gene3D" id="2.30.140.50">
    <property type="entry name" value="Protein of unknown function DUF2790"/>
    <property type="match status" value="1"/>
</dbReference>
<feature type="chain" id="PRO_5001718139" description="DUF2790 domain-containing protein" evidence="1">
    <location>
        <begin position="20"/>
        <end position="80"/>
    </location>
</feature>
<feature type="signal peptide" evidence="1">
    <location>
        <begin position="1"/>
        <end position="19"/>
    </location>
</feature>
<reference evidence="2 3" key="1">
    <citation type="submission" date="2014-07" db="EMBL/GenBank/DDBJ databases">
        <authorList>
            <person name="Lee K."/>
            <person name="Lim J.Y."/>
            <person name="Hwang I."/>
        </authorList>
    </citation>
    <scope>NUCLEOTIDE SEQUENCE [LARGE SCALE GENOMIC DNA]</scope>
    <source>
        <strain evidence="2 3">KL28</strain>
    </source>
</reference>
<gene>
    <name evidence="2" type="ORF">PSAKL28_32560</name>
</gene>
<sequence length="80" mass="8605">MYLRTLLGLGLLLTASAQAAESIAVYHYGMPLDIARVVAMSEPETDLCDVVQASMVYIDSAGQQHTLQYLKLALACSDQG</sequence>
<evidence type="ECO:0000313" key="3">
    <source>
        <dbReference type="Proteomes" id="UP000028931"/>
    </source>
</evidence>